<dbReference type="InterPro" id="IPR011707">
    <property type="entry name" value="Cu-oxidase-like_N"/>
</dbReference>
<dbReference type="PANTHER" id="PTHR11709">
    <property type="entry name" value="MULTI-COPPER OXIDASE"/>
    <property type="match status" value="1"/>
</dbReference>
<feature type="domain" description="Plastocyanin-like" evidence="8">
    <location>
        <begin position="163"/>
        <end position="303"/>
    </location>
</feature>
<dbReference type="GO" id="GO:0005507">
    <property type="term" value="F:copper ion binding"/>
    <property type="evidence" value="ECO:0007669"/>
    <property type="project" value="InterPro"/>
</dbReference>
<dbReference type="Pfam" id="PF07732">
    <property type="entry name" value="Cu-oxidase_3"/>
    <property type="match status" value="1"/>
</dbReference>
<evidence type="ECO:0000256" key="2">
    <source>
        <dbReference type="ARBA" id="ARBA00022723"/>
    </source>
</evidence>
<keyword evidence="3" id="KW-0560">Oxidoreductase</keyword>
<dbReference type="InterPro" id="IPR001117">
    <property type="entry name" value="Cu-oxidase_2nd"/>
</dbReference>
<feature type="domain" description="Plastocyanin-like" evidence="9">
    <location>
        <begin position="367"/>
        <end position="488"/>
    </location>
</feature>
<evidence type="ECO:0000256" key="6">
    <source>
        <dbReference type="ARBA" id="ARBA00023180"/>
    </source>
</evidence>
<dbReference type="PROSITE" id="PS00079">
    <property type="entry name" value="MULTICOPPER_OXIDASE1"/>
    <property type="match status" value="1"/>
</dbReference>
<protein>
    <submittedName>
        <fullName evidence="11">Laccase C</fullName>
    </submittedName>
</protein>
<dbReference type="CDD" id="cd13903">
    <property type="entry name" value="CuRO_3_Tv-LCC_like"/>
    <property type="match status" value="1"/>
</dbReference>
<proteinExistence type="inferred from homology"/>
<sequence>MLNLYPFVLLALCLSTRTTASVGPDVKLRITNEDIAPDGFQRPAVLAGGTFPGPTIAGKKGDTFNINVINRLHDTRMDVATTIHWHGLDQHKFNAFDGVSFVTQCPITPDDNFKYKFNIPEQAGTFWYHSHLSNQYCDGLRGALIVRDPRDPHAHLYDVDDDSTIITLADWYHYLSHNAPPIPAFNSTLINGVGRWAGGPAVELAVVKVRPGKKYRFRLISVSCDPNFTFSIDKHILTIIEVDGNNVQPLDVDQIQIFAGQRYSFVLKANQPVNNYWIRALPNRPGDKTDDGVNSAILRYVGAPKVDPTTAQTGGKLPLVETNLHPLVPSPVPGKPVPGGADININLQTTINDLRNAFLVNNYSFKDPTVPVLLQILSGAKKPQELLPAGSIYNLTRGASVELTIPAGVIGGPHPVHLHGHAFHVVRSAGNNSYNFDNPVLRDVVDIGDTGDNVTIRFKADNPGPWFFHCHIDWHLTAGFAVVFAEDVPDVPTTDVTSAAWKELCPEYEQFVASGSN</sequence>
<dbReference type="FunFam" id="2.60.40.420:FF:000045">
    <property type="entry name" value="Laccase 2"/>
    <property type="match status" value="1"/>
</dbReference>
<dbReference type="Gene3D" id="2.60.40.420">
    <property type="entry name" value="Cupredoxins - blue copper proteins"/>
    <property type="match status" value="3"/>
</dbReference>
<dbReference type="GO" id="GO:0016491">
    <property type="term" value="F:oxidoreductase activity"/>
    <property type="evidence" value="ECO:0007669"/>
    <property type="project" value="UniProtKB-KW"/>
</dbReference>
<dbReference type="InterPro" id="IPR008972">
    <property type="entry name" value="Cupredoxin"/>
</dbReference>
<name>A0AAD4QHC8_9AGAM</name>
<feature type="domain" description="Plastocyanin-like" evidence="10">
    <location>
        <begin position="30"/>
        <end position="150"/>
    </location>
</feature>
<dbReference type="InterPro" id="IPR011706">
    <property type="entry name" value="Cu-oxidase_C"/>
</dbReference>
<evidence type="ECO:0000259" key="9">
    <source>
        <dbReference type="Pfam" id="PF07731"/>
    </source>
</evidence>
<accession>A0AAD4QHC8</accession>
<comment type="similarity">
    <text evidence="1">Belongs to the multicopper oxidase family.</text>
</comment>
<dbReference type="Pfam" id="PF07731">
    <property type="entry name" value="Cu-oxidase_2"/>
    <property type="match status" value="1"/>
</dbReference>
<dbReference type="Proteomes" id="UP001201163">
    <property type="component" value="Unassembled WGS sequence"/>
</dbReference>
<keyword evidence="12" id="KW-1185">Reference proteome</keyword>
<feature type="signal peptide" evidence="7">
    <location>
        <begin position="1"/>
        <end position="20"/>
    </location>
</feature>
<dbReference type="SUPFAM" id="SSF49503">
    <property type="entry name" value="Cupredoxins"/>
    <property type="match status" value="3"/>
</dbReference>
<dbReference type="AlphaFoldDB" id="A0AAD4QHC8"/>
<evidence type="ECO:0000313" key="11">
    <source>
        <dbReference type="EMBL" id="KAH8999478.1"/>
    </source>
</evidence>
<comment type="caution">
    <text evidence="11">The sequence shown here is derived from an EMBL/GenBank/DDBJ whole genome shotgun (WGS) entry which is preliminary data.</text>
</comment>
<evidence type="ECO:0000259" key="10">
    <source>
        <dbReference type="Pfam" id="PF07732"/>
    </source>
</evidence>
<reference evidence="11" key="1">
    <citation type="submission" date="2022-01" db="EMBL/GenBank/DDBJ databases">
        <title>Comparative genomics reveals a dynamic genome evolution in the ectomycorrhizal milk-cap (Lactarius) mushrooms.</title>
        <authorList>
            <consortium name="DOE Joint Genome Institute"/>
            <person name="Lebreton A."/>
            <person name="Tang N."/>
            <person name="Kuo A."/>
            <person name="LaButti K."/>
            <person name="Drula E."/>
            <person name="Barry K."/>
            <person name="Clum A."/>
            <person name="Lipzen A."/>
            <person name="Mousain D."/>
            <person name="Ng V."/>
            <person name="Wang R."/>
            <person name="Wang X."/>
            <person name="Dai Y."/>
            <person name="Henrissat B."/>
            <person name="Grigoriev I.V."/>
            <person name="Guerin-Laguette A."/>
            <person name="Yu F."/>
            <person name="Martin F.M."/>
        </authorList>
    </citation>
    <scope>NUCLEOTIDE SEQUENCE</scope>
    <source>
        <strain evidence="11">QP</strain>
    </source>
</reference>
<evidence type="ECO:0000256" key="3">
    <source>
        <dbReference type="ARBA" id="ARBA00023002"/>
    </source>
</evidence>
<evidence type="ECO:0000259" key="8">
    <source>
        <dbReference type="Pfam" id="PF00394"/>
    </source>
</evidence>
<keyword evidence="4" id="KW-0186">Copper</keyword>
<keyword evidence="5" id="KW-1015">Disulfide bond</keyword>
<evidence type="ECO:0000256" key="7">
    <source>
        <dbReference type="SAM" id="SignalP"/>
    </source>
</evidence>
<evidence type="ECO:0000256" key="5">
    <source>
        <dbReference type="ARBA" id="ARBA00023157"/>
    </source>
</evidence>
<feature type="chain" id="PRO_5042087328" evidence="7">
    <location>
        <begin position="21"/>
        <end position="517"/>
    </location>
</feature>
<dbReference type="PANTHER" id="PTHR11709:SF511">
    <property type="entry name" value="LACCASE"/>
    <property type="match status" value="1"/>
</dbReference>
<keyword evidence="2" id="KW-0479">Metal-binding</keyword>
<evidence type="ECO:0000256" key="1">
    <source>
        <dbReference type="ARBA" id="ARBA00010609"/>
    </source>
</evidence>
<dbReference type="InterPro" id="IPR033138">
    <property type="entry name" value="Cu_oxidase_CS"/>
</dbReference>
<keyword evidence="7" id="KW-0732">Signal</keyword>
<organism evidence="11 12">
    <name type="scientific">Lactarius akahatsu</name>
    <dbReference type="NCBI Taxonomy" id="416441"/>
    <lineage>
        <taxon>Eukaryota</taxon>
        <taxon>Fungi</taxon>
        <taxon>Dikarya</taxon>
        <taxon>Basidiomycota</taxon>
        <taxon>Agaricomycotina</taxon>
        <taxon>Agaricomycetes</taxon>
        <taxon>Russulales</taxon>
        <taxon>Russulaceae</taxon>
        <taxon>Lactarius</taxon>
    </lineage>
</organism>
<dbReference type="EMBL" id="JAKELL010000004">
    <property type="protein sequence ID" value="KAH8999478.1"/>
    <property type="molecule type" value="Genomic_DNA"/>
</dbReference>
<gene>
    <name evidence="11" type="ORF">EDB92DRAFT_1834399</name>
</gene>
<dbReference type="InterPro" id="IPR045087">
    <property type="entry name" value="Cu-oxidase_fam"/>
</dbReference>
<evidence type="ECO:0000256" key="4">
    <source>
        <dbReference type="ARBA" id="ARBA00023008"/>
    </source>
</evidence>
<evidence type="ECO:0000313" key="12">
    <source>
        <dbReference type="Proteomes" id="UP001201163"/>
    </source>
</evidence>
<keyword evidence="6" id="KW-0325">Glycoprotein</keyword>
<dbReference type="Pfam" id="PF00394">
    <property type="entry name" value="Cu-oxidase"/>
    <property type="match status" value="1"/>
</dbReference>